<dbReference type="RefSeq" id="WP_306887687.1">
    <property type="nucleotide sequence ID" value="NZ_JAUSUL010000008.1"/>
</dbReference>
<evidence type="ECO:0000256" key="1">
    <source>
        <dbReference type="SAM" id="MobiDB-lite"/>
    </source>
</evidence>
<protein>
    <submittedName>
        <fullName evidence="2">Uncharacterized protein</fullName>
    </submittedName>
</protein>
<feature type="compositionally biased region" description="Basic and acidic residues" evidence="1">
    <location>
        <begin position="150"/>
        <end position="162"/>
    </location>
</feature>
<name>A0AAE3VTC0_9HYPH</name>
<evidence type="ECO:0000313" key="2">
    <source>
        <dbReference type="EMBL" id="MDQ0317761.1"/>
    </source>
</evidence>
<dbReference type="EMBL" id="JAUSUL010000008">
    <property type="protein sequence ID" value="MDQ0317761.1"/>
    <property type="molecule type" value="Genomic_DNA"/>
</dbReference>
<keyword evidence="3" id="KW-1185">Reference proteome</keyword>
<sequence length="170" mass="18986">MHTDEMTDQEFLAYRGLQAAQNLAHDTAVEAGWYQDPATGLPIERNFGEVIALMHSELSEALEADRKSLKDDKLTERDGREVEYADFAIRVLDTAAARNCRVPSAFIAVTRLLQDFSLQEVRFALAIFHMLDSSGSRDLDVAGATIEKNRFNQGRADHKPENRANGGKAY</sequence>
<dbReference type="CDD" id="cd11542">
    <property type="entry name" value="NTP-PPase_u5"/>
    <property type="match status" value="1"/>
</dbReference>
<proteinExistence type="predicted"/>
<gene>
    <name evidence="2" type="ORF">J2S73_004248</name>
</gene>
<reference evidence="2" key="1">
    <citation type="submission" date="2023-07" db="EMBL/GenBank/DDBJ databases">
        <title>Genomic Encyclopedia of Type Strains, Phase IV (KMG-IV): sequencing the most valuable type-strain genomes for metagenomic binning, comparative biology and taxonomic classification.</title>
        <authorList>
            <person name="Goeker M."/>
        </authorList>
    </citation>
    <scope>NUCLEOTIDE SEQUENCE</scope>
    <source>
        <strain evidence="2">DSM 21202</strain>
    </source>
</reference>
<feature type="region of interest" description="Disordered" evidence="1">
    <location>
        <begin position="150"/>
        <end position="170"/>
    </location>
</feature>
<organism evidence="2 3">
    <name type="scientific">Amorphus orientalis</name>
    <dbReference type="NCBI Taxonomy" id="649198"/>
    <lineage>
        <taxon>Bacteria</taxon>
        <taxon>Pseudomonadati</taxon>
        <taxon>Pseudomonadota</taxon>
        <taxon>Alphaproteobacteria</taxon>
        <taxon>Hyphomicrobiales</taxon>
        <taxon>Amorphaceae</taxon>
        <taxon>Amorphus</taxon>
    </lineage>
</organism>
<comment type="caution">
    <text evidence="2">The sequence shown here is derived from an EMBL/GenBank/DDBJ whole genome shotgun (WGS) entry which is preliminary data.</text>
</comment>
<accession>A0AAE3VTC0</accession>
<dbReference type="AlphaFoldDB" id="A0AAE3VTC0"/>
<evidence type="ECO:0000313" key="3">
    <source>
        <dbReference type="Proteomes" id="UP001229244"/>
    </source>
</evidence>
<dbReference type="Proteomes" id="UP001229244">
    <property type="component" value="Unassembled WGS sequence"/>
</dbReference>